<gene>
    <name evidence="3" type="ORF">ACFPOB_05550</name>
</gene>
<name>A0ABW0IL60_9HYPH</name>
<dbReference type="InterPro" id="IPR001604">
    <property type="entry name" value="Endo_G_ENPP1-like_dom"/>
</dbReference>
<dbReference type="SMART" id="SM00892">
    <property type="entry name" value="Endonuclease_NS"/>
    <property type="match status" value="1"/>
</dbReference>
<dbReference type="InterPro" id="IPR040255">
    <property type="entry name" value="Non-specific_endonuclease"/>
</dbReference>
<dbReference type="Pfam" id="PF01223">
    <property type="entry name" value="Endonuclease_NS"/>
    <property type="match status" value="1"/>
</dbReference>
<dbReference type="Pfam" id="PF13365">
    <property type="entry name" value="Trypsin_2"/>
    <property type="match status" value="1"/>
</dbReference>
<keyword evidence="3" id="KW-0255">Endonuclease</keyword>
<feature type="domain" description="DNA/RNA non-specific endonuclease/pyrophosphatase/phosphodiesterase" evidence="2">
    <location>
        <begin position="428"/>
        <end position="651"/>
    </location>
</feature>
<evidence type="ECO:0000259" key="1">
    <source>
        <dbReference type="SMART" id="SM00477"/>
    </source>
</evidence>
<dbReference type="InterPro" id="IPR044929">
    <property type="entry name" value="DNA/RNA_non-sp_Endonuclease_sf"/>
</dbReference>
<dbReference type="GO" id="GO:0004519">
    <property type="term" value="F:endonuclease activity"/>
    <property type="evidence" value="ECO:0007669"/>
    <property type="project" value="UniProtKB-KW"/>
</dbReference>
<dbReference type="Proteomes" id="UP001596053">
    <property type="component" value="Unassembled WGS sequence"/>
</dbReference>
<evidence type="ECO:0000313" key="3">
    <source>
        <dbReference type="EMBL" id="MFC5419026.1"/>
    </source>
</evidence>
<sequence>MLEISNFVADDRLAKDIAAGRKLKRPAQDPQRLAEQIVHRTRAGAGVDFDVFEALLGENDLVEINYLERGLLAARTVCRINVPAPVGDGSEWGTGFLIGPRLLLTNNHVIGSVEEAMTATVEFGYELDGEGRLKRSTRFRLTPQDGFVTSDRNALDYTIVALAPMSEDGDVALADLGFLRLDPRTGKTELGQYATIIQHPDARTKRISLRENKIVKYGDRVDPTRDNFLWYSSDTAPGSSGAPVFTDAWQVICLHHAGVPDRRMVQGQEHWVLADGTTAPAALARRLPADKVHWLANEGVRISKLIADLERQSKLDGFVRSPLIADLIADATGVAAFAGTVPAQSIIGPPLIAAPAIATIAAVAAEAAVLEAARRPTRRSHPAAFFDGRRGYEADFLPTPIPLPILGAAALRHGAPAKVTGAADDVLRYMHFSVVLNGAQDRKLAFYTAVNIDGTRWTNLDRGDDAWFYDGRIPEELQNGDELYGNEPVRRKNYFDRGHLVRRLDPVWGGIREAKLANDDTFHWTNCSPQYWGFNQGADLWQGLENFLLYNTDEEDVRASIFSGPMFRSDDELHRGIRIPQFYWKVIAVADKAGKLFTSGYIVSQQDYALDIPFEQLPVGPNSTKPGQNFQVPVTKIEADTGVVFPDVVRQADVYTGPTVGRRLRTVADVQHPRR</sequence>
<dbReference type="PANTHER" id="PTHR13966:SF5">
    <property type="entry name" value="ENDONUCLEASE G, MITOCHONDRIAL"/>
    <property type="match status" value="1"/>
</dbReference>
<organism evidence="3 4">
    <name type="scientific">Bosea eneae</name>
    <dbReference type="NCBI Taxonomy" id="151454"/>
    <lineage>
        <taxon>Bacteria</taxon>
        <taxon>Pseudomonadati</taxon>
        <taxon>Pseudomonadota</taxon>
        <taxon>Alphaproteobacteria</taxon>
        <taxon>Hyphomicrobiales</taxon>
        <taxon>Boseaceae</taxon>
        <taxon>Bosea</taxon>
    </lineage>
</organism>
<comment type="caution">
    <text evidence="3">The sequence shown here is derived from an EMBL/GenBank/DDBJ whole genome shotgun (WGS) entry which is preliminary data.</text>
</comment>
<dbReference type="InterPro" id="IPR043504">
    <property type="entry name" value="Peptidase_S1_PA_chymotrypsin"/>
</dbReference>
<dbReference type="EMBL" id="JBHSLW010000008">
    <property type="protein sequence ID" value="MFC5419026.1"/>
    <property type="molecule type" value="Genomic_DNA"/>
</dbReference>
<dbReference type="CDD" id="cd00091">
    <property type="entry name" value="NUC"/>
    <property type="match status" value="1"/>
</dbReference>
<reference evidence="4" key="1">
    <citation type="journal article" date="2019" name="Int. J. Syst. Evol. Microbiol.">
        <title>The Global Catalogue of Microorganisms (GCM) 10K type strain sequencing project: providing services to taxonomists for standard genome sequencing and annotation.</title>
        <authorList>
            <consortium name="The Broad Institute Genomics Platform"/>
            <consortium name="The Broad Institute Genome Sequencing Center for Infectious Disease"/>
            <person name="Wu L."/>
            <person name="Ma J."/>
        </authorList>
    </citation>
    <scope>NUCLEOTIDE SEQUENCE [LARGE SCALE GENOMIC DNA]</scope>
    <source>
        <strain evidence="4">NCAIM B.01391</strain>
    </source>
</reference>
<dbReference type="SUPFAM" id="SSF50494">
    <property type="entry name" value="Trypsin-like serine proteases"/>
    <property type="match status" value="1"/>
</dbReference>
<dbReference type="SUPFAM" id="SSF54060">
    <property type="entry name" value="His-Me finger endonucleases"/>
    <property type="match status" value="1"/>
</dbReference>
<dbReference type="InterPro" id="IPR020821">
    <property type="entry name" value="ENPP1-3/EXOG-like_nuc-like"/>
</dbReference>
<keyword evidence="3" id="KW-0540">Nuclease</keyword>
<evidence type="ECO:0000313" key="4">
    <source>
        <dbReference type="Proteomes" id="UP001596053"/>
    </source>
</evidence>
<dbReference type="Gene3D" id="3.40.570.10">
    <property type="entry name" value="Extracellular Endonuclease, subunit A"/>
    <property type="match status" value="1"/>
</dbReference>
<dbReference type="PANTHER" id="PTHR13966">
    <property type="entry name" value="ENDONUCLEASE RELATED"/>
    <property type="match status" value="1"/>
</dbReference>
<protein>
    <submittedName>
        <fullName evidence="3">DNA/RNA non-specific endonuclease</fullName>
    </submittedName>
</protein>
<feature type="domain" description="ENPP1-3/EXOG-like endonuclease/phosphodiesterase" evidence="1">
    <location>
        <begin position="431"/>
        <end position="652"/>
    </location>
</feature>
<dbReference type="InterPro" id="IPR009003">
    <property type="entry name" value="Peptidase_S1_PA"/>
</dbReference>
<keyword evidence="3" id="KW-0378">Hydrolase</keyword>
<dbReference type="Gene3D" id="2.40.10.10">
    <property type="entry name" value="Trypsin-like serine proteases"/>
    <property type="match status" value="2"/>
</dbReference>
<dbReference type="SMART" id="SM00477">
    <property type="entry name" value="NUC"/>
    <property type="match status" value="1"/>
</dbReference>
<dbReference type="InterPro" id="IPR044925">
    <property type="entry name" value="His-Me_finger_sf"/>
</dbReference>
<accession>A0ABW0IL60</accession>
<dbReference type="RefSeq" id="WP_377796549.1">
    <property type="nucleotide sequence ID" value="NZ_JBHSLW010000008.1"/>
</dbReference>
<proteinExistence type="predicted"/>
<keyword evidence="4" id="KW-1185">Reference proteome</keyword>
<evidence type="ECO:0000259" key="2">
    <source>
        <dbReference type="SMART" id="SM00892"/>
    </source>
</evidence>